<organism evidence="5 6">
    <name type="scientific">Maioricimonas rarisocia</name>
    <dbReference type="NCBI Taxonomy" id="2528026"/>
    <lineage>
        <taxon>Bacteria</taxon>
        <taxon>Pseudomonadati</taxon>
        <taxon>Planctomycetota</taxon>
        <taxon>Planctomycetia</taxon>
        <taxon>Planctomycetales</taxon>
        <taxon>Planctomycetaceae</taxon>
        <taxon>Maioricimonas</taxon>
    </lineage>
</organism>
<protein>
    <submittedName>
        <fullName evidence="5">DNA-directed RNA polymerase subunit alpha</fullName>
        <ecNumber evidence="5">2.7.7.6</ecNumber>
    </submittedName>
</protein>
<dbReference type="SUPFAM" id="SSF48452">
    <property type="entry name" value="TPR-like"/>
    <property type="match status" value="1"/>
</dbReference>
<dbReference type="RefSeq" id="WP_231746662.1">
    <property type="nucleotide sequence ID" value="NZ_CP036275.1"/>
</dbReference>
<evidence type="ECO:0000256" key="1">
    <source>
        <dbReference type="ARBA" id="ARBA00022737"/>
    </source>
</evidence>
<dbReference type="Pfam" id="PF03118">
    <property type="entry name" value="RNA_pol_A_CTD"/>
    <property type="match status" value="2"/>
</dbReference>
<evidence type="ECO:0000259" key="4">
    <source>
        <dbReference type="Pfam" id="PF03118"/>
    </source>
</evidence>
<feature type="repeat" description="TPR" evidence="3">
    <location>
        <begin position="200"/>
        <end position="233"/>
    </location>
</feature>
<sequence>MSTSGWNANDLPGAPAPQVEQVNFVGLMRDSANFGPDELKQVVGAMSGPGAGDFRRAVEQIDAESSSNPTLKERAGIGLFYLGRHRRCVETLTGCEGGLGRFYLAQALATLGEHARAAEEFAEAGKRGYTPIECTLRQAGEVRRGGDLDGAEEIIRSTGGDGARLAEYSYQMGSVLFDRGDTFGAIEYFERAVDMDPHHSRALFSLGLLNSLHGNDDEAIRLYERCLSKPPYYLGALLNLGLLYEDKENYAAAQYCFERVLQQDPGNERALLYLKDIEATSNMYYDEETLKNQQRLEQLLNRPVTDFELSVRSRNCLTAMDIESLGDLTRISEQELLAGKNFGETSLEEVRDLMAAHGLSIGQNLHQKSREPAFSPKDLSPQEQALLGTPVSDLNLSVRSRKCMTRLGITTVGELVQRTPDELLAAKNFGVTSLNEIRQRLTEQGLKLRND</sequence>
<dbReference type="EC" id="2.7.7.6" evidence="5"/>
<dbReference type="InterPro" id="IPR011260">
    <property type="entry name" value="RNAP_asu_C"/>
</dbReference>
<dbReference type="PANTHER" id="PTHR44943:SF8">
    <property type="entry name" value="TPR REPEAT-CONTAINING PROTEIN MJ0263"/>
    <property type="match status" value="1"/>
</dbReference>
<dbReference type="InterPro" id="IPR011990">
    <property type="entry name" value="TPR-like_helical_dom_sf"/>
</dbReference>
<keyword evidence="1" id="KW-0677">Repeat</keyword>
<keyword evidence="5" id="KW-0548">Nucleotidyltransferase</keyword>
<name>A0A517ZFV0_9PLAN</name>
<feature type="domain" description="RNA polymerase alpha subunit C-terminal" evidence="4">
    <location>
        <begin position="381"/>
        <end position="443"/>
    </location>
</feature>
<dbReference type="Proteomes" id="UP000320496">
    <property type="component" value="Chromosome"/>
</dbReference>
<keyword evidence="2 3" id="KW-0802">TPR repeat</keyword>
<accession>A0A517ZFV0</accession>
<dbReference type="AlphaFoldDB" id="A0A517ZFV0"/>
<evidence type="ECO:0000256" key="2">
    <source>
        <dbReference type="ARBA" id="ARBA00022803"/>
    </source>
</evidence>
<dbReference type="KEGG" id="mri:Mal4_57250"/>
<dbReference type="InterPro" id="IPR051685">
    <property type="entry name" value="Ycf3/AcsC/BcsC/TPR_MFPF"/>
</dbReference>
<proteinExistence type="predicted"/>
<dbReference type="SUPFAM" id="SSF47789">
    <property type="entry name" value="C-terminal domain of RNA polymerase alpha subunit"/>
    <property type="match status" value="2"/>
</dbReference>
<reference evidence="5 6" key="1">
    <citation type="submission" date="2019-02" db="EMBL/GenBank/DDBJ databases">
        <title>Deep-cultivation of Planctomycetes and their phenomic and genomic characterization uncovers novel biology.</title>
        <authorList>
            <person name="Wiegand S."/>
            <person name="Jogler M."/>
            <person name="Boedeker C."/>
            <person name="Pinto D."/>
            <person name="Vollmers J."/>
            <person name="Rivas-Marin E."/>
            <person name="Kohn T."/>
            <person name="Peeters S.H."/>
            <person name="Heuer A."/>
            <person name="Rast P."/>
            <person name="Oberbeckmann S."/>
            <person name="Bunk B."/>
            <person name="Jeske O."/>
            <person name="Meyerdierks A."/>
            <person name="Storesund J.E."/>
            <person name="Kallscheuer N."/>
            <person name="Luecker S."/>
            <person name="Lage O.M."/>
            <person name="Pohl T."/>
            <person name="Merkel B.J."/>
            <person name="Hornburger P."/>
            <person name="Mueller R.-W."/>
            <person name="Bruemmer F."/>
            <person name="Labrenz M."/>
            <person name="Spormann A.M."/>
            <person name="Op den Camp H."/>
            <person name="Overmann J."/>
            <person name="Amann R."/>
            <person name="Jetten M.S.M."/>
            <person name="Mascher T."/>
            <person name="Medema M.H."/>
            <person name="Devos D.P."/>
            <person name="Kaster A.-K."/>
            <person name="Ovreas L."/>
            <person name="Rohde M."/>
            <person name="Galperin M.Y."/>
            <person name="Jogler C."/>
        </authorList>
    </citation>
    <scope>NUCLEOTIDE SEQUENCE [LARGE SCALE GENOMIC DNA]</scope>
    <source>
        <strain evidence="5 6">Mal4</strain>
    </source>
</reference>
<dbReference type="GO" id="GO:0003899">
    <property type="term" value="F:DNA-directed RNA polymerase activity"/>
    <property type="evidence" value="ECO:0007669"/>
    <property type="project" value="UniProtKB-EC"/>
</dbReference>
<evidence type="ECO:0000313" key="6">
    <source>
        <dbReference type="Proteomes" id="UP000320496"/>
    </source>
</evidence>
<dbReference type="InterPro" id="IPR019734">
    <property type="entry name" value="TPR_rpt"/>
</dbReference>
<dbReference type="InterPro" id="IPR013105">
    <property type="entry name" value="TPR_2"/>
</dbReference>
<dbReference type="GO" id="GO:0000428">
    <property type="term" value="C:DNA-directed RNA polymerase complex"/>
    <property type="evidence" value="ECO:0007669"/>
    <property type="project" value="UniProtKB-KW"/>
</dbReference>
<evidence type="ECO:0000256" key="3">
    <source>
        <dbReference type="PROSITE-ProRule" id="PRU00339"/>
    </source>
</evidence>
<dbReference type="GO" id="GO:0006351">
    <property type="term" value="P:DNA-templated transcription"/>
    <property type="evidence" value="ECO:0007669"/>
    <property type="project" value="InterPro"/>
</dbReference>
<keyword evidence="5" id="KW-0808">Transferase</keyword>
<dbReference type="Pfam" id="PF07719">
    <property type="entry name" value="TPR_2"/>
    <property type="match status" value="1"/>
</dbReference>
<dbReference type="GO" id="GO:0003677">
    <property type="term" value="F:DNA binding"/>
    <property type="evidence" value="ECO:0007669"/>
    <property type="project" value="InterPro"/>
</dbReference>
<dbReference type="Gene3D" id="1.10.150.20">
    <property type="entry name" value="5' to 3' exonuclease, C-terminal subdomain"/>
    <property type="match status" value="2"/>
</dbReference>
<dbReference type="Pfam" id="PF13432">
    <property type="entry name" value="TPR_16"/>
    <property type="match status" value="1"/>
</dbReference>
<gene>
    <name evidence="5" type="primary">rpoA_2</name>
    <name evidence="5" type="ORF">Mal4_57250</name>
</gene>
<feature type="repeat" description="TPR" evidence="3">
    <location>
        <begin position="234"/>
        <end position="267"/>
    </location>
</feature>
<keyword evidence="5" id="KW-0240">DNA-directed RNA polymerase</keyword>
<keyword evidence="5" id="KW-0804">Transcription</keyword>
<dbReference type="PANTHER" id="PTHR44943">
    <property type="entry name" value="CELLULOSE SYNTHASE OPERON PROTEIN C"/>
    <property type="match status" value="1"/>
</dbReference>
<dbReference type="Gene3D" id="1.25.40.10">
    <property type="entry name" value="Tetratricopeptide repeat domain"/>
    <property type="match status" value="1"/>
</dbReference>
<dbReference type="PROSITE" id="PS50005">
    <property type="entry name" value="TPR"/>
    <property type="match status" value="3"/>
</dbReference>
<keyword evidence="6" id="KW-1185">Reference proteome</keyword>
<dbReference type="SMART" id="SM00028">
    <property type="entry name" value="TPR"/>
    <property type="match status" value="3"/>
</dbReference>
<feature type="domain" description="RNA polymerase alpha subunit C-terminal" evidence="4">
    <location>
        <begin position="294"/>
        <end position="354"/>
    </location>
</feature>
<evidence type="ECO:0000313" key="5">
    <source>
        <dbReference type="EMBL" id="QDU41358.1"/>
    </source>
</evidence>
<feature type="repeat" description="TPR" evidence="3">
    <location>
        <begin position="166"/>
        <end position="199"/>
    </location>
</feature>
<dbReference type="EMBL" id="CP036275">
    <property type="protein sequence ID" value="QDU41358.1"/>
    <property type="molecule type" value="Genomic_DNA"/>
</dbReference>